<evidence type="ECO:0000313" key="7">
    <source>
        <dbReference type="Proteomes" id="UP000256645"/>
    </source>
</evidence>
<reference evidence="6 7" key="1">
    <citation type="journal article" date="2018" name="IMA Fungus">
        <title>IMA Genome-F 9: Draft genome sequence of Annulohypoxylon stygium, Aspergillus mulundensis, Berkeleyomyces basicola (syn. Thielaviopsis basicola), Ceratocystis smalleyi, two Cercospora beticola strains, Coleophoma cylindrospora, Fusarium fracticaudum, Phialophora cf. hyalina, and Morchella septimelata.</title>
        <authorList>
            <person name="Wingfield B.D."/>
            <person name="Bills G.F."/>
            <person name="Dong Y."/>
            <person name="Huang W."/>
            <person name="Nel W.J."/>
            <person name="Swalarsk-Parry B.S."/>
            <person name="Vaghefi N."/>
            <person name="Wilken P.M."/>
            <person name="An Z."/>
            <person name="de Beer Z.W."/>
            <person name="De Vos L."/>
            <person name="Chen L."/>
            <person name="Duong T.A."/>
            <person name="Gao Y."/>
            <person name="Hammerbacher A."/>
            <person name="Kikkert J.R."/>
            <person name="Li Y."/>
            <person name="Li H."/>
            <person name="Li K."/>
            <person name="Li Q."/>
            <person name="Liu X."/>
            <person name="Ma X."/>
            <person name="Naidoo K."/>
            <person name="Pethybridge S.J."/>
            <person name="Sun J."/>
            <person name="Steenkamp E.T."/>
            <person name="van der Nest M.A."/>
            <person name="van Wyk S."/>
            <person name="Wingfield M.J."/>
            <person name="Xiong C."/>
            <person name="Yue Q."/>
            <person name="Zhang X."/>
        </authorList>
    </citation>
    <scope>NUCLEOTIDE SEQUENCE [LARGE SCALE GENOMIC DNA]</scope>
    <source>
        <strain evidence="6 7">BP6252</strain>
    </source>
</reference>
<feature type="transmembrane region" description="Helical" evidence="5">
    <location>
        <begin position="46"/>
        <end position="64"/>
    </location>
</feature>
<feature type="transmembrane region" description="Helical" evidence="5">
    <location>
        <begin position="121"/>
        <end position="141"/>
    </location>
</feature>
<evidence type="ECO:0000256" key="2">
    <source>
        <dbReference type="ARBA" id="ARBA00022692"/>
    </source>
</evidence>
<organism evidence="6 7">
    <name type="scientific">Coleophoma cylindrospora</name>
    <dbReference type="NCBI Taxonomy" id="1849047"/>
    <lineage>
        <taxon>Eukaryota</taxon>
        <taxon>Fungi</taxon>
        <taxon>Dikarya</taxon>
        <taxon>Ascomycota</taxon>
        <taxon>Pezizomycotina</taxon>
        <taxon>Leotiomycetes</taxon>
        <taxon>Helotiales</taxon>
        <taxon>Dermateaceae</taxon>
        <taxon>Coleophoma</taxon>
    </lineage>
</organism>
<proteinExistence type="predicted"/>
<dbReference type="PANTHER" id="PTHR31465:SF1">
    <property type="entry name" value="PROTEIN RTA1-RELATED"/>
    <property type="match status" value="1"/>
</dbReference>
<comment type="caution">
    <text evidence="6">The sequence shown here is derived from an EMBL/GenBank/DDBJ whole genome shotgun (WGS) entry which is preliminary data.</text>
</comment>
<dbReference type="OrthoDB" id="3358017at2759"/>
<sequence length="276" mass="30748">MPELKAIHGTYYLWMYVPSIPGSAIAALLWAAVGTALAWKMFRARSWFCAGFVVGCFLECIGYIARAAAAYNTDKIMPYVIQNLFILLPPALFAATIYICLGRVIRLVEADHLSPVRPRRLTFIFGGSAAFSVMADKNTLFPIIAEAMVVGGLGIQLVSFCLFGLTALVFHQRLKRAPTTASNNGDQQWRGVMCMLYGVSALIVVRSIFRIVEYVLGSTGYPLRHEWTLYLFDTIPMLAVSVFFFLCYPICLVRMKQQDGVPLEESAIFRASLMPK</sequence>
<comment type="subcellular location">
    <subcellularLocation>
        <location evidence="1">Membrane</location>
        <topology evidence="1">Multi-pass membrane protein</topology>
    </subcellularLocation>
</comment>
<keyword evidence="7" id="KW-1185">Reference proteome</keyword>
<feature type="transmembrane region" description="Helical" evidence="5">
    <location>
        <begin position="147"/>
        <end position="170"/>
    </location>
</feature>
<gene>
    <name evidence="6" type="ORF">BP6252_08681</name>
</gene>
<keyword evidence="4 5" id="KW-0472">Membrane</keyword>
<accession>A0A3D8R6T8</accession>
<dbReference type="EMBL" id="PDLM01000009">
    <property type="protein sequence ID" value="RDW69661.1"/>
    <property type="molecule type" value="Genomic_DNA"/>
</dbReference>
<keyword evidence="3 5" id="KW-1133">Transmembrane helix</keyword>
<dbReference type="AlphaFoldDB" id="A0A3D8R6T8"/>
<dbReference type="Pfam" id="PF04479">
    <property type="entry name" value="RTA1"/>
    <property type="match status" value="1"/>
</dbReference>
<keyword evidence="2 5" id="KW-0812">Transmembrane</keyword>
<dbReference type="Proteomes" id="UP000256645">
    <property type="component" value="Unassembled WGS sequence"/>
</dbReference>
<feature type="transmembrane region" description="Helical" evidence="5">
    <location>
        <begin position="20"/>
        <end position="39"/>
    </location>
</feature>
<dbReference type="InterPro" id="IPR007568">
    <property type="entry name" value="RTA1"/>
</dbReference>
<feature type="transmembrane region" description="Helical" evidence="5">
    <location>
        <begin position="191"/>
        <end position="209"/>
    </location>
</feature>
<dbReference type="GO" id="GO:0016020">
    <property type="term" value="C:membrane"/>
    <property type="evidence" value="ECO:0007669"/>
    <property type="project" value="UniProtKB-SubCell"/>
</dbReference>
<dbReference type="PANTHER" id="PTHR31465">
    <property type="entry name" value="PROTEIN RTA1-RELATED"/>
    <property type="match status" value="1"/>
</dbReference>
<name>A0A3D8R6T8_9HELO</name>
<evidence type="ECO:0000256" key="1">
    <source>
        <dbReference type="ARBA" id="ARBA00004141"/>
    </source>
</evidence>
<evidence type="ECO:0000313" key="6">
    <source>
        <dbReference type="EMBL" id="RDW69661.1"/>
    </source>
</evidence>
<evidence type="ECO:0000256" key="5">
    <source>
        <dbReference type="SAM" id="Phobius"/>
    </source>
</evidence>
<protein>
    <submittedName>
        <fullName evidence="6">Uncharacterized protein</fullName>
    </submittedName>
</protein>
<dbReference type="STRING" id="1849047.A0A3D8R6T8"/>
<evidence type="ECO:0000256" key="4">
    <source>
        <dbReference type="ARBA" id="ARBA00023136"/>
    </source>
</evidence>
<feature type="transmembrane region" description="Helical" evidence="5">
    <location>
        <begin position="229"/>
        <end position="248"/>
    </location>
</feature>
<evidence type="ECO:0000256" key="3">
    <source>
        <dbReference type="ARBA" id="ARBA00022989"/>
    </source>
</evidence>
<feature type="transmembrane region" description="Helical" evidence="5">
    <location>
        <begin position="76"/>
        <end position="101"/>
    </location>
</feature>